<proteinExistence type="predicted"/>
<feature type="region of interest" description="Disordered" evidence="1">
    <location>
        <begin position="466"/>
        <end position="742"/>
    </location>
</feature>
<accession>A0AAN6ZA49</accession>
<feature type="compositionally biased region" description="Pro residues" evidence="1">
    <location>
        <begin position="562"/>
        <end position="578"/>
    </location>
</feature>
<dbReference type="PANTHER" id="PTHR48148:SF2">
    <property type="entry name" value="PA14 DOMAIN-CONTAINING PROTEIN"/>
    <property type="match status" value="1"/>
</dbReference>
<organism evidence="3 4">
    <name type="scientific">Trichocladium antarcticum</name>
    <dbReference type="NCBI Taxonomy" id="1450529"/>
    <lineage>
        <taxon>Eukaryota</taxon>
        <taxon>Fungi</taxon>
        <taxon>Dikarya</taxon>
        <taxon>Ascomycota</taxon>
        <taxon>Pezizomycotina</taxon>
        <taxon>Sordariomycetes</taxon>
        <taxon>Sordariomycetidae</taxon>
        <taxon>Sordariales</taxon>
        <taxon>Chaetomiaceae</taxon>
        <taxon>Trichocladium</taxon>
    </lineage>
</organism>
<dbReference type="EMBL" id="MU853432">
    <property type="protein sequence ID" value="KAK4130702.1"/>
    <property type="molecule type" value="Genomic_DNA"/>
</dbReference>
<gene>
    <name evidence="3" type="ORF">BT67DRAFT_390124</name>
</gene>
<protein>
    <recommendedName>
        <fullName evidence="2">HAUS augmin-like complex subunit 6 N-terminal domain-containing protein</fullName>
    </recommendedName>
</protein>
<dbReference type="Pfam" id="PF14661">
    <property type="entry name" value="HAUS6_N"/>
    <property type="match status" value="1"/>
</dbReference>
<feature type="compositionally biased region" description="Basic and acidic residues" evidence="1">
    <location>
        <begin position="710"/>
        <end position="720"/>
    </location>
</feature>
<feature type="domain" description="HAUS augmin-like complex subunit 6 N-terminal" evidence="2">
    <location>
        <begin position="59"/>
        <end position="291"/>
    </location>
</feature>
<reference evidence="3" key="2">
    <citation type="submission" date="2023-05" db="EMBL/GenBank/DDBJ databases">
        <authorList>
            <consortium name="Lawrence Berkeley National Laboratory"/>
            <person name="Steindorff A."/>
            <person name="Hensen N."/>
            <person name="Bonometti L."/>
            <person name="Westerberg I."/>
            <person name="Brannstrom I.O."/>
            <person name="Guillou S."/>
            <person name="Cros-Aarteil S."/>
            <person name="Calhoun S."/>
            <person name="Haridas S."/>
            <person name="Kuo A."/>
            <person name="Mondo S."/>
            <person name="Pangilinan J."/>
            <person name="Riley R."/>
            <person name="Labutti K."/>
            <person name="Andreopoulos B."/>
            <person name="Lipzen A."/>
            <person name="Chen C."/>
            <person name="Yanf M."/>
            <person name="Daum C."/>
            <person name="Ng V."/>
            <person name="Clum A."/>
            <person name="Ohm R."/>
            <person name="Martin F."/>
            <person name="Silar P."/>
            <person name="Natvig D."/>
            <person name="Lalanne C."/>
            <person name="Gautier V."/>
            <person name="Ament-Velasquez S.L."/>
            <person name="Kruys A."/>
            <person name="Hutchinson M.I."/>
            <person name="Powell A.J."/>
            <person name="Barry K."/>
            <person name="Miller A.N."/>
            <person name="Grigoriev I.V."/>
            <person name="Debuchy R."/>
            <person name="Gladieux P."/>
            <person name="Thoren M.H."/>
            <person name="Johannesson H."/>
        </authorList>
    </citation>
    <scope>NUCLEOTIDE SEQUENCE</scope>
    <source>
        <strain evidence="3">CBS 123565</strain>
    </source>
</reference>
<feature type="compositionally biased region" description="Pro residues" evidence="1">
    <location>
        <begin position="656"/>
        <end position="689"/>
    </location>
</feature>
<reference evidence="3" key="1">
    <citation type="journal article" date="2023" name="Mol. Phylogenet. Evol.">
        <title>Genome-scale phylogeny and comparative genomics of the fungal order Sordariales.</title>
        <authorList>
            <person name="Hensen N."/>
            <person name="Bonometti L."/>
            <person name="Westerberg I."/>
            <person name="Brannstrom I.O."/>
            <person name="Guillou S."/>
            <person name="Cros-Aarteil S."/>
            <person name="Calhoun S."/>
            <person name="Haridas S."/>
            <person name="Kuo A."/>
            <person name="Mondo S."/>
            <person name="Pangilinan J."/>
            <person name="Riley R."/>
            <person name="LaButti K."/>
            <person name="Andreopoulos B."/>
            <person name="Lipzen A."/>
            <person name="Chen C."/>
            <person name="Yan M."/>
            <person name="Daum C."/>
            <person name="Ng V."/>
            <person name="Clum A."/>
            <person name="Steindorff A."/>
            <person name="Ohm R.A."/>
            <person name="Martin F."/>
            <person name="Silar P."/>
            <person name="Natvig D.O."/>
            <person name="Lalanne C."/>
            <person name="Gautier V."/>
            <person name="Ament-Velasquez S.L."/>
            <person name="Kruys A."/>
            <person name="Hutchinson M.I."/>
            <person name="Powell A.J."/>
            <person name="Barry K."/>
            <person name="Miller A.N."/>
            <person name="Grigoriev I.V."/>
            <person name="Debuchy R."/>
            <person name="Gladieux P."/>
            <person name="Hiltunen Thoren M."/>
            <person name="Johannesson H."/>
        </authorList>
    </citation>
    <scope>NUCLEOTIDE SEQUENCE</scope>
    <source>
        <strain evidence="3">CBS 123565</strain>
    </source>
</reference>
<feature type="region of interest" description="Disordered" evidence="1">
    <location>
        <begin position="13"/>
        <end position="52"/>
    </location>
</feature>
<evidence type="ECO:0000313" key="4">
    <source>
        <dbReference type="Proteomes" id="UP001304895"/>
    </source>
</evidence>
<dbReference type="AlphaFoldDB" id="A0AAN6ZA49"/>
<dbReference type="Proteomes" id="UP001304895">
    <property type="component" value="Unassembled WGS sequence"/>
</dbReference>
<dbReference type="InterPro" id="IPR028163">
    <property type="entry name" value="HAUS_6_N"/>
</dbReference>
<name>A0AAN6ZA49_9PEZI</name>
<sequence length="797" mass="88382">MAALNGTSLLARTRSARIPNTTKPVPISSRGAPSNVIASAHPPPQPTASPTTVSNVSLFLTNLRLLDLDRHPDWPDISALTFSARDAAQGQKRRIQSVEWALFHLFTLWDPEEARNKLRPFFPPADQVQSLNLRAALLRCLEQAKKNGLLGRDAVVRKTMLDECKGARVEEVLAVFSSAVLKKRVAEQQLHEGGHPALAQTLALDHRGYSGDRAELAALVLAHRVSLRRVLDEKNAARRRFKEFSDLLSQKEKDILRRREAAEAVTRAGQGKGISEDQTRDVCRAVRNNWTGDEAWMETLLYGDSKSHKDGLLSTPFDRVWRRVQSGRLDELEDLSAGLLEQLESRARGQQERLEKWKDFREKMFRKNGAEPASSETEAQVKPTGIDLGFRGHENLHLGRMSPKKPSWPKPAEIDSHYQALIDGLKSDLASLSPDVAQIPPFFQRPPQTERLLPRRTGDVDFVPAPETLSDISDLEDAPVPVRPSPKRREKIRVSEEPAFEPVIRRAKTFDEEHAYPYPNDEPPTPSRLRRSTTIQSHSPPARLRPAYEPPTRPPVRRLSSPPKPSPGHASPPRPARSPPQLVAASPEPPPSHDRSLSPTQELADQILASAASPPPVKRTRHTLSLAERTRLSMARRTSHANLRVPDDEDGLYEEPQPPEPPTTVPIPIPLAAPTSTSPPPPPPLPSPDSPAEYEDLVTRTRRSMAGYDAARKRAQLERRRSLRKQAMPTPAPAPATPAGRGSYFAAVDEDEEEGNTTLLAEDLMSGGAGEIDYEAVFMSRPRLKTSPVGTPVKGLW</sequence>
<evidence type="ECO:0000259" key="2">
    <source>
        <dbReference type="Pfam" id="PF14661"/>
    </source>
</evidence>
<keyword evidence="4" id="KW-1185">Reference proteome</keyword>
<evidence type="ECO:0000313" key="3">
    <source>
        <dbReference type="EMBL" id="KAK4130702.1"/>
    </source>
</evidence>
<evidence type="ECO:0000256" key="1">
    <source>
        <dbReference type="SAM" id="MobiDB-lite"/>
    </source>
</evidence>
<comment type="caution">
    <text evidence="3">The sequence shown here is derived from an EMBL/GenBank/DDBJ whole genome shotgun (WGS) entry which is preliminary data.</text>
</comment>
<dbReference type="PANTHER" id="PTHR48148">
    <property type="entry name" value="KERATINOCYTE PROLINE-RICH PROTEIN"/>
    <property type="match status" value="1"/>
</dbReference>